<name>A0A1W6MSP6_9HYPH</name>
<dbReference type="Gene3D" id="3.30.1950.10">
    <property type="entry name" value="wza like domain"/>
    <property type="match status" value="1"/>
</dbReference>
<reference evidence="5 6" key="1">
    <citation type="submission" date="2017-02" db="EMBL/GenBank/DDBJ databases">
        <authorList>
            <person name="Peterson S.W."/>
        </authorList>
    </citation>
    <scope>NUCLEOTIDE SEQUENCE [LARGE SCALE GENOMIC DNA]</scope>
    <source>
        <strain evidence="5 6">S285</strain>
    </source>
</reference>
<evidence type="ECO:0000256" key="1">
    <source>
        <dbReference type="ARBA" id="ARBA00022729"/>
    </source>
</evidence>
<keyword evidence="1 2" id="KW-0732">Signal</keyword>
<feature type="chain" id="PRO_5012868248" evidence="2">
    <location>
        <begin position="20"/>
        <end position="195"/>
    </location>
</feature>
<dbReference type="InterPro" id="IPR003715">
    <property type="entry name" value="Poly_export_N"/>
</dbReference>
<dbReference type="OrthoDB" id="197007at2"/>
<accession>A0A1W6MSP6</accession>
<dbReference type="Pfam" id="PF02563">
    <property type="entry name" value="Poly_export"/>
    <property type="match status" value="1"/>
</dbReference>
<protein>
    <submittedName>
        <fullName evidence="5">Polysaccharide biosynthesis protein</fullName>
    </submittedName>
</protein>
<dbReference type="PANTHER" id="PTHR33619:SF3">
    <property type="entry name" value="POLYSACCHARIDE EXPORT PROTEIN GFCE-RELATED"/>
    <property type="match status" value="1"/>
</dbReference>
<dbReference type="KEGG" id="mbry:B1812_05515"/>
<gene>
    <name evidence="5" type="ORF">B1812_05515</name>
</gene>
<evidence type="ECO:0000256" key="2">
    <source>
        <dbReference type="SAM" id="SignalP"/>
    </source>
</evidence>
<feature type="domain" description="Soluble ligand binding" evidence="4">
    <location>
        <begin position="122"/>
        <end position="158"/>
    </location>
</feature>
<dbReference type="RefSeq" id="WP_085770690.1">
    <property type="nucleotide sequence ID" value="NZ_AP027149.1"/>
</dbReference>
<evidence type="ECO:0000313" key="6">
    <source>
        <dbReference type="Proteomes" id="UP000193978"/>
    </source>
</evidence>
<evidence type="ECO:0000313" key="5">
    <source>
        <dbReference type="EMBL" id="ARN80618.1"/>
    </source>
</evidence>
<evidence type="ECO:0000259" key="3">
    <source>
        <dbReference type="Pfam" id="PF02563"/>
    </source>
</evidence>
<feature type="signal peptide" evidence="2">
    <location>
        <begin position="1"/>
        <end position="19"/>
    </location>
</feature>
<dbReference type="AlphaFoldDB" id="A0A1W6MSP6"/>
<evidence type="ECO:0000259" key="4">
    <source>
        <dbReference type="Pfam" id="PF10531"/>
    </source>
</evidence>
<dbReference type="EMBL" id="CP019948">
    <property type="protein sequence ID" value="ARN80618.1"/>
    <property type="molecule type" value="Genomic_DNA"/>
</dbReference>
<dbReference type="PROSITE" id="PS51257">
    <property type="entry name" value="PROKAR_LIPOPROTEIN"/>
    <property type="match status" value="1"/>
</dbReference>
<dbReference type="InterPro" id="IPR019554">
    <property type="entry name" value="Soluble_ligand-bd"/>
</dbReference>
<feature type="domain" description="Polysaccharide export protein N-terminal" evidence="3">
    <location>
        <begin position="44"/>
        <end position="116"/>
    </location>
</feature>
<dbReference type="GO" id="GO:0015159">
    <property type="term" value="F:polysaccharide transmembrane transporter activity"/>
    <property type="evidence" value="ECO:0007669"/>
    <property type="project" value="InterPro"/>
</dbReference>
<dbReference type="STRING" id="655015.B1812_05515"/>
<keyword evidence="6" id="KW-1185">Reference proteome</keyword>
<dbReference type="Proteomes" id="UP000193978">
    <property type="component" value="Chromosome"/>
</dbReference>
<dbReference type="InterPro" id="IPR049712">
    <property type="entry name" value="Poly_export"/>
</dbReference>
<dbReference type="Pfam" id="PF10531">
    <property type="entry name" value="SLBB"/>
    <property type="match status" value="1"/>
</dbReference>
<dbReference type="PANTHER" id="PTHR33619">
    <property type="entry name" value="POLYSACCHARIDE EXPORT PROTEIN GFCE-RELATED"/>
    <property type="match status" value="1"/>
</dbReference>
<organism evidence="5 6">
    <name type="scientific">Methylocystis bryophila</name>
    <dbReference type="NCBI Taxonomy" id="655015"/>
    <lineage>
        <taxon>Bacteria</taxon>
        <taxon>Pseudomonadati</taxon>
        <taxon>Pseudomonadota</taxon>
        <taxon>Alphaproteobacteria</taxon>
        <taxon>Hyphomicrobiales</taxon>
        <taxon>Methylocystaceae</taxon>
        <taxon>Methylocystis</taxon>
    </lineage>
</organism>
<proteinExistence type="predicted"/>
<dbReference type="Gene3D" id="3.10.560.10">
    <property type="entry name" value="Outer membrane lipoprotein wza domain like"/>
    <property type="match status" value="1"/>
</dbReference>
<sequence>MRFKRKFGVVLFCAVTLTACEPGATLDPLTDEQREELIRTAQTTSPYLKPGERVRIVVFGEDRLTGEYEIDPAGNLSLPLAGTIKASGLSKAQLERDLAKRFRGEYLRDPKVTVDVVGFHPFYIMGEVGRAGEFPFRSGLNVMSAIALAGGPTYRASRHTVLIKHADEPGFREYPLNAEIPVLPGDLIKLPERYF</sequence>